<dbReference type="GO" id="GO:0016485">
    <property type="term" value="P:protein processing"/>
    <property type="evidence" value="ECO:0007669"/>
    <property type="project" value="InterPro"/>
</dbReference>
<gene>
    <name evidence="3" type="ORF">TELCIR_03105</name>
</gene>
<dbReference type="Proteomes" id="UP000230423">
    <property type="component" value="Unassembled WGS sequence"/>
</dbReference>
<dbReference type="OrthoDB" id="5869547at2759"/>
<dbReference type="PANTHER" id="PTHR10202">
    <property type="entry name" value="PRESENILIN"/>
    <property type="match status" value="1"/>
</dbReference>
<dbReference type="GO" id="GO:0042500">
    <property type="term" value="F:aspartic endopeptidase activity, intramembrane cleaving"/>
    <property type="evidence" value="ECO:0007669"/>
    <property type="project" value="InterPro"/>
</dbReference>
<evidence type="ECO:0000313" key="4">
    <source>
        <dbReference type="Proteomes" id="UP000230423"/>
    </source>
</evidence>
<keyword evidence="2" id="KW-0812">Transmembrane</keyword>
<evidence type="ECO:0000256" key="1">
    <source>
        <dbReference type="SAM" id="MobiDB-lite"/>
    </source>
</evidence>
<dbReference type="PANTHER" id="PTHR10202:SF13">
    <property type="entry name" value="PRESENILIN HOMOLOG"/>
    <property type="match status" value="1"/>
</dbReference>
<protein>
    <submittedName>
        <fullName evidence="3">Uncharacterized protein</fullName>
    </submittedName>
</protein>
<name>A0A2G9UXA7_TELCI</name>
<evidence type="ECO:0000256" key="2">
    <source>
        <dbReference type="SAM" id="Phobius"/>
    </source>
</evidence>
<evidence type="ECO:0000313" key="3">
    <source>
        <dbReference type="EMBL" id="PIO74871.1"/>
    </source>
</evidence>
<feature type="region of interest" description="Disordered" evidence="1">
    <location>
        <begin position="20"/>
        <end position="55"/>
    </location>
</feature>
<dbReference type="Gene3D" id="1.10.472.100">
    <property type="entry name" value="Presenilin"/>
    <property type="match status" value="1"/>
</dbReference>
<keyword evidence="2" id="KW-0472">Membrane</keyword>
<dbReference type="EMBL" id="KZ345208">
    <property type="protein sequence ID" value="PIO74871.1"/>
    <property type="molecule type" value="Genomic_DNA"/>
</dbReference>
<organism evidence="3 4">
    <name type="scientific">Teladorsagia circumcincta</name>
    <name type="common">Brown stomach worm</name>
    <name type="synonym">Ostertagia circumcincta</name>
    <dbReference type="NCBI Taxonomy" id="45464"/>
    <lineage>
        <taxon>Eukaryota</taxon>
        <taxon>Metazoa</taxon>
        <taxon>Ecdysozoa</taxon>
        <taxon>Nematoda</taxon>
        <taxon>Chromadorea</taxon>
        <taxon>Rhabditida</taxon>
        <taxon>Rhabditina</taxon>
        <taxon>Rhabditomorpha</taxon>
        <taxon>Strongyloidea</taxon>
        <taxon>Trichostrongylidae</taxon>
        <taxon>Teladorsagia</taxon>
    </lineage>
</organism>
<keyword evidence="4" id="KW-1185">Reference proteome</keyword>
<feature type="transmembrane region" description="Helical" evidence="2">
    <location>
        <begin position="81"/>
        <end position="104"/>
    </location>
</feature>
<dbReference type="AlphaFoldDB" id="A0A2G9UXA7"/>
<sequence length="131" mass="14845">MSRAELFALSFHGNLDIVQTFSSPTEDDPKKTKEKSHRSESLRMPNLSPSDNEESSIRLGLGDFIFYSLLIGLTATQDDWIIIIACYIAIMTGLFLTMILLVIFKKILDNNYALREAVNPKEKRGKNSFNN</sequence>
<reference evidence="3 4" key="1">
    <citation type="submission" date="2015-09" db="EMBL/GenBank/DDBJ databases">
        <title>Draft genome of the parasitic nematode Teladorsagia circumcincta isolate WARC Sus (inbred).</title>
        <authorList>
            <person name="Mitreva M."/>
        </authorList>
    </citation>
    <scope>NUCLEOTIDE SEQUENCE [LARGE SCALE GENOMIC DNA]</scope>
    <source>
        <strain evidence="3 4">S</strain>
    </source>
</reference>
<keyword evidence="2" id="KW-1133">Transmembrane helix</keyword>
<dbReference type="GO" id="GO:0070765">
    <property type="term" value="C:gamma-secretase complex"/>
    <property type="evidence" value="ECO:0007669"/>
    <property type="project" value="TreeGrafter"/>
</dbReference>
<dbReference type="GO" id="GO:0006509">
    <property type="term" value="P:membrane protein ectodomain proteolysis"/>
    <property type="evidence" value="ECO:0007669"/>
    <property type="project" value="TreeGrafter"/>
</dbReference>
<feature type="compositionally biased region" description="Basic and acidic residues" evidence="1">
    <location>
        <begin position="27"/>
        <end position="41"/>
    </location>
</feature>
<accession>A0A2G9UXA7</accession>
<dbReference type="Pfam" id="PF01080">
    <property type="entry name" value="Presenilin"/>
    <property type="match status" value="1"/>
</dbReference>
<dbReference type="InterPro" id="IPR042524">
    <property type="entry name" value="Presenilin_C"/>
</dbReference>
<proteinExistence type="predicted"/>
<dbReference type="InterPro" id="IPR001108">
    <property type="entry name" value="Peptidase_A22A"/>
</dbReference>